<organism evidence="3 4">
    <name type="scientific">Gossypium australe</name>
    <dbReference type="NCBI Taxonomy" id="47621"/>
    <lineage>
        <taxon>Eukaryota</taxon>
        <taxon>Viridiplantae</taxon>
        <taxon>Streptophyta</taxon>
        <taxon>Embryophyta</taxon>
        <taxon>Tracheophyta</taxon>
        <taxon>Spermatophyta</taxon>
        <taxon>Magnoliopsida</taxon>
        <taxon>eudicotyledons</taxon>
        <taxon>Gunneridae</taxon>
        <taxon>Pentapetalae</taxon>
        <taxon>rosids</taxon>
        <taxon>malvids</taxon>
        <taxon>Malvales</taxon>
        <taxon>Malvaceae</taxon>
        <taxon>Malvoideae</taxon>
        <taxon>Gossypium</taxon>
    </lineage>
</organism>
<dbReference type="GO" id="GO:0003676">
    <property type="term" value="F:nucleic acid binding"/>
    <property type="evidence" value="ECO:0007669"/>
    <property type="project" value="InterPro"/>
</dbReference>
<feature type="domain" description="RNase H type-1" evidence="1">
    <location>
        <begin position="228"/>
        <end position="321"/>
    </location>
</feature>
<dbReference type="Proteomes" id="UP000325315">
    <property type="component" value="Unassembled WGS sequence"/>
</dbReference>
<dbReference type="InterPro" id="IPR043502">
    <property type="entry name" value="DNA/RNA_pol_sf"/>
</dbReference>
<gene>
    <name evidence="3" type="ORF">EPI10_003617</name>
</gene>
<dbReference type="InterPro" id="IPR036397">
    <property type="entry name" value="RNaseH_sf"/>
</dbReference>
<dbReference type="Pfam" id="PF13456">
    <property type="entry name" value="RVT_3"/>
    <property type="match status" value="1"/>
</dbReference>
<dbReference type="Gene3D" id="3.30.420.10">
    <property type="entry name" value="Ribonuclease H-like superfamily/Ribonuclease H"/>
    <property type="match status" value="1"/>
</dbReference>
<dbReference type="GO" id="GO:0004523">
    <property type="term" value="F:RNA-DNA hybrid ribonuclease activity"/>
    <property type="evidence" value="ECO:0007669"/>
    <property type="project" value="InterPro"/>
</dbReference>
<dbReference type="AlphaFoldDB" id="A0A5B6UFJ8"/>
<dbReference type="Pfam" id="PF17919">
    <property type="entry name" value="RT_RNaseH_2"/>
    <property type="match status" value="1"/>
</dbReference>
<evidence type="ECO:0000313" key="3">
    <source>
        <dbReference type="EMBL" id="KAA3456870.1"/>
    </source>
</evidence>
<sequence length="424" mass="48567">MLVKGSTISEHVKNLTEVLGIEANPEKIRAILDMPHPKMVNDMQRLTGRVVVLNILVTSFSWTEEFQVAFEKLKSYLTSLPLLMSPRVGETLYLYLTTSEETVVAILVRAKDVYQFPVYYVSKVLQNAHKLCPYFQNHPVVVMTNQPIKDILSKANTLGRMTKWSIELAKFDVEYVPRTTIKLQILADFIVQCSFEKPISLIISSPQEDTGSGAGVLLVYPSKNEWQYRLSFGFQISNNTTKYEALMSRLQLAHQFGVRDLIVHTDSQLVAKQIINEYEVNESVLKKYHSIAAQFLVGFDRIQVKQLSKKDNMYADALSNLASLVVIEQRGKFLLEYRDTPSYNIPQIFSLDQNERWITAIIRMLQGKESHIEKKKVYPSRRCTVRKGYSHPLFQCLATSEAEYMMREIHDGIYGDHLGGRLLA</sequence>
<dbReference type="SUPFAM" id="SSF56672">
    <property type="entry name" value="DNA/RNA polymerases"/>
    <property type="match status" value="1"/>
</dbReference>
<dbReference type="SUPFAM" id="SSF53098">
    <property type="entry name" value="Ribonuclease H-like"/>
    <property type="match status" value="1"/>
</dbReference>
<evidence type="ECO:0000259" key="1">
    <source>
        <dbReference type="Pfam" id="PF13456"/>
    </source>
</evidence>
<dbReference type="PANTHER" id="PTHR48475">
    <property type="entry name" value="RIBONUCLEASE H"/>
    <property type="match status" value="1"/>
</dbReference>
<dbReference type="OrthoDB" id="1934793at2759"/>
<comment type="caution">
    <text evidence="3">The sequence shown here is derived from an EMBL/GenBank/DDBJ whole genome shotgun (WGS) entry which is preliminary data.</text>
</comment>
<dbReference type="InterPro" id="IPR002156">
    <property type="entry name" value="RNaseH_domain"/>
</dbReference>
<dbReference type="CDD" id="cd09279">
    <property type="entry name" value="RNase_HI_like"/>
    <property type="match status" value="1"/>
</dbReference>
<evidence type="ECO:0000259" key="2">
    <source>
        <dbReference type="Pfam" id="PF17919"/>
    </source>
</evidence>
<dbReference type="InterPro" id="IPR041577">
    <property type="entry name" value="RT_RNaseH_2"/>
</dbReference>
<feature type="domain" description="Reverse transcriptase/retrotransposon-derived protein RNase H-like" evidence="2">
    <location>
        <begin position="62"/>
        <end position="131"/>
    </location>
</feature>
<proteinExistence type="predicted"/>
<dbReference type="PANTHER" id="PTHR48475:SF2">
    <property type="entry name" value="RIBONUCLEASE H"/>
    <property type="match status" value="1"/>
</dbReference>
<keyword evidence="4" id="KW-1185">Reference proteome</keyword>
<dbReference type="InterPro" id="IPR012337">
    <property type="entry name" value="RNaseH-like_sf"/>
</dbReference>
<name>A0A5B6UFJ8_9ROSI</name>
<protein>
    <submittedName>
        <fullName evidence="3">Rve domain-containing protein/RVT_3 domain-containing protein</fullName>
    </submittedName>
</protein>
<evidence type="ECO:0000313" key="4">
    <source>
        <dbReference type="Proteomes" id="UP000325315"/>
    </source>
</evidence>
<dbReference type="EMBL" id="SMMG02000011">
    <property type="protein sequence ID" value="KAA3456870.1"/>
    <property type="molecule type" value="Genomic_DNA"/>
</dbReference>
<accession>A0A5B6UFJ8</accession>
<reference evidence="3" key="1">
    <citation type="submission" date="2019-08" db="EMBL/GenBank/DDBJ databases">
        <authorList>
            <person name="Liu F."/>
        </authorList>
    </citation>
    <scope>NUCLEOTIDE SEQUENCE [LARGE SCALE GENOMIC DNA]</scope>
    <source>
        <strain evidence="3">PA1801</strain>
        <tissue evidence="3">Leaf</tissue>
    </source>
</reference>